<keyword evidence="2" id="KW-0964">Secreted</keyword>
<name>A7TA86_NEMVE</name>
<proteinExistence type="predicted"/>
<evidence type="ECO:0000313" key="13">
    <source>
        <dbReference type="Proteomes" id="UP000001593"/>
    </source>
</evidence>
<keyword evidence="9 10" id="KW-0424">Laminin EGF-like domain</keyword>
<reference evidence="12 13" key="1">
    <citation type="journal article" date="2007" name="Science">
        <title>Sea anemone genome reveals ancestral eumetazoan gene repertoire and genomic organization.</title>
        <authorList>
            <person name="Putnam N.H."/>
            <person name="Srivastava M."/>
            <person name="Hellsten U."/>
            <person name="Dirks B."/>
            <person name="Chapman J."/>
            <person name="Salamov A."/>
            <person name="Terry A."/>
            <person name="Shapiro H."/>
            <person name="Lindquist E."/>
            <person name="Kapitonov V.V."/>
            <person name="Jurka J."/>
            <person name="Genikhovich G."/>
            <person name="Grigoriev I.V."/>
            <person name="Lucas S.M."/>
            <person name="Steele R.E."/>
            <person name="Finnerty J.R."/>
            <person name="Technau U."/>
            <person name="Martindale M.Q."/>
            <person name="Rokhsar D.S."/>
        </authorList>
    </citation>
    <scope>NUCLEOTIDE SEQUENCE [LARGE SCALE GENOMIC DNA]</scope>
    <source>
        <strain evidence="13">CH2 X CH6</strain>
    </source>
</reference>
<keyword evidence="4" id="KW-0732">Signal</keyword>
<keyword evidence="8" id="KW-0325">Glycoprotein</keyword>
<dbReference type="AlphaFoldDB" id="A7TA86"/>
<evidence type="ECO:0000256" key="10">
    <source>
        <dbReference type="PROSITE-ProRule" id="PRU00460"/>
    </source>
</evidence>
<dbReference type="Pfam" id="PF00053">
    <property type="entry name" value="EGF_laminin"/>
    <property type="match status" value="2"/>
</dbReference>
<evidence type="ECO:0000256" key="3">
    <source>
        <dbReference type="ARBA" id="ARBA00022530"/>
    </source>
</evidence>
<accession>A7TA86</accession>
<dbReference type="PANTHER" id="PTHR10574">
    <property type="entry name" value="NETRIN/LAMININ-RELATED"/>
    <property type="match status" value="1"/>
</dbReference>
<evidence type="ECO:0000256" key="5">
    <source>
        <dbReference type="ARBA" id="ARBA00022737"/>
    </source>
</evidence>
<dbReference type="STRING" id="45351.A7TA86"/>
<dbReference type="CDD" id="cd00055">
    <property type="entry name" value="EGF_Lam"/>
    <property type="match status" value="1"/>
</dbReference>
<comment type="caution">
    <text evidence="10">Lacks conserved residue(s) required for the propagation of feature annotation.</text>
</comment>
<protein>
    <recommendedName>
        <fullName evidence="11">Laminin EGF-like domain-containing protein</fullName>
    </recommendedName>
</protein>
<keyword evidence="6" id="KW-0084">Basement membrane</keyword>
<organism evidence="12 13">
    <name type="scientific">Nematostella vectensis</name>
    <name type="common">Starlet sea anemone</name>
    <dbReference type="NCBI Taxonomy" id="45351"/>
    <lineage>
        <taxon>Eukaryota</taxon>
        <taxon>Metazoa</taxon>
        <taxon>Cnidaria</taxon>
        <taxon>Anthozoa</taxon>
        <taxon>Hexacorallia</taxon>
        <taxon>Actiniaria</taxon>
        <taxon>Edwardsiidae</taxon>
        <taxon>Nematostella</taxon>
    </lineage>
</organism>
<feature type="domain" description="Laminin EGF-like" evidence="11">
    <location>
        <begin position="30"/>
        <end position="72"/>
    </location>
</feature>
<keyword evidence="13" id="KW-1185">Reference proteome</keyword>
<dbReference type="eggNOG" id="KOG0994">
    <property type="taxonomic scope" value="Eukaryota"/>
</dbReference>
<dbReference type="PANTHER" id="PTHR10574:SF406">
    <property type="entry name" value="LAMININ SUBUNIT ALPHA 5"/>
    <property type="match status" value="1"/>
</dbReference>
<comment type="subcellular location">
    <subcellularLocation>
        <location evidence="1">Secreted</location>
        <location evidence="1">Extracellular space</location>
        <location evidence="1">Extracellular matrix</location>
        <location evidence="1">Basement membrane</location>
    </subcellularLocation>
</comment>
<evidence type="ECO:0000256" key="7">
    <source>
        <dbReference type="ARBA" id="ARBA00023157"/>
    </source>
</evidence>
<dbReference type="InParanoid" id="A7TA86"/>
<dbReference type="SUPFAM" id="SSF57196">
    <property type="entry name" value="EGF/Laminin"/>
    <property type="match status" value="2"/>
</dbReference>
<dbReference type="HOGENOM" id="CLU_182678_0_0_1"/>
<evidence type="ECO:0000256" key="1">
    <source>
        <dbReference type="ARBA" id="ARBA00004302"/>
    </source>
</evidence>
<dbReference type="FunFam" id="2.10.25.10:FF:000034">
    <property type="entry name" value="Laminin subunit alpha 3"/>
    <property type="match status" value="1"/>
</dbReference>
<dbReference type="SMART" id="SM00180">
    <property type="entry name" value="EGF_Lam"/>
    <property type="match status" value="1"/>
</dbReference>
<dbReference type="EMBL" id="DS473919">
    <property type="protein sequence ID" value="EDO27084.1"/>
    <property type="molecule type" value="Genomic_DNA"/>
</dbReference>
<feature type="disulfide bond" evidence="10">
    <location>
        <begin position="50"/>
        <end position="59"/>
    </location>
</feature>
<evidence type="ECO:0000256" key="6">
    <source>
        <dbReference type="ARBA" id="ARBA00022869"/>
    </source>
</evidence>
<keyword evidence="5" id="KW-0677">Repeat</keyword>
<dbReference type="Proteomes" id="UP000001593">
    <property type="component" value="Unassembled WGS sequence"/>
</dbReference>
<dbReference type="Gene3D" id="2.10.25.10">
    <property type="entry name" value="Laminin"/>
    <property type="match status" value="2"/>
</dbReference>
<dbReference type="PhylomeDB" id="A7TA86"/>
<dbReference type="GO" id="GO:0005604">
    <property type="term" value="C:basement membrane"/>
    <property type="evidence" value="ECO:0007669"/>
    <property type="project" value="UniProtKB-SubCell"/>
</dbReference>
<evidence type="ECO:0000313" key="12">
    <source>
        <dbReference type="EMBL" id="EDO27084.1"/>
    </source>
</evidence>
<dbReference type="InterPro" id="IPR050440">
    <property type="entry name" value="Laminin/Netrin_ECM"/>
</dbReference>
<feature type="disulfide bond" evidence="10">
    <location>
        <begin position="30"/>
        <end position="42"/>
    </location>
</feature>
<evidence type="ECO:0000259" key="11">
    <source>
        <dbReference type="PROSITE" id="PS50027"/>
    </source>
</evidence>
<evidence type="ECO:0000256" key="8">
    <source>
        <dbReference type="ARBA" id="ARBA00023180"/>
    </source>
</evidence>
<dbReference type="PROSITE" id="PS50027">
    <property type="entry name" value="EGF_LAM_2"/>
    <property type="match status" value="1"/>
</dbReference>
<dbReference type="InterPro" id="IPR002049">
    <property type="entry name" value="LE_dom"/>
</dbReference>
<keyword evidence="3" id="KW-0272">Extracellular matrix</keyword>
<evidence type="ECO:0000256" key="4">
    <source>
        <dbReference type="ARBA" id="ARBA00022729"/>
    </source>
</evidence>
<gene>
    <name evidence="12" type="ORF">NEMVEDRAFT_v1g152131</name>
</gene>
<feature type="non-terminal residue" evidence="12">
    <location>
        <position position="1"/>
    </location>
</feature>
<evidence type="ECO:0000256" key="9">
    <source>
        <dbReference type="ARBA" id="ARBA00023292"/>
    </source>
</evidence>
<keyword evidence="7 10" id="KW-1015">Disulfide bond</keyword>
<sequence length="72" mass="7570">ACLTNVQGLRCDQCVSAYYWNPSGYGCSPCNCDASGSLATNCNSTGYCQCKPNIGGRRCDRCMPGSYGGPGR</sequence>
<evidence type="ECO:0000256" key="2">
    <source>
        <dbReference type="ARBA" id="ARBA00022525"/>
    </source>
</evidence>